<dbReference type="Pfam" id="PF03573">
    <property type="entry name" value="OprD"/>
    <property type="match status" value="1"/>
</dbReference>
<dbReference type="InterPro" id="IPR023614">
    <property type="entry name" value="Porin_dom_sf"/>
</dbReference>
<keyword evidence="3 4" id="KW-0732">Signal</keyword>
<name>A0A7W2L4Z8_PSEPU</name>
<evidence type="ECO:0000256" key="1">
    <source>
        <dbReference type="ARBA" id="ARBA00009075"/>
    </source>
</evidence>
<proteinExistence type="inferred from homology"/>
<evidence type="ECO:0000256" key="2">
    <source>
        <dbReference type="ARBA" id="ARBA00022448"/>
    </source>
</evidence>
<sequence>MKQLLVSTASLCVLSLPSLQSHAAENNEGFMEGASSSINFRNLYMERDYFGSTAQNRSKQWAQGLIFKFDSGFTEGTVGFGLDVLAKGILKLDGGAGTVGDVIAADRGDGPPRDLGRIGLAAKVKVSATELKGGEFMLRTPLIIADDGRAMPQTYQGVLLSSREIPNLTLTAGQIYGSAAKNDSSMNRLKLNGFSATSNNFTFGGAEYAIPGTETSVAAWYGKLTDIYDQKNIELINLHRLSEALAIRSTLRYWWGEDAGAAKAGSLSNQTASGMFDFLYGPHTLRLGLQKISGDNAWFRLSDACPCGIVANDSLTNASTNAKEKSWQVRYDYNFAALGVPGLTAMARYISGTNVKTATTDNGSEWSHDEGIDYVFQSGSAKNLSIGLRHGTIHKSFNPSFNETRVIINYPISLL</sequence>
<protein>
    <submittedName>
        <fullName evidence="5">Outer membrane porin, OprD family</fullName>
    </submittedName>
</protein>
<dbReference type="AlphaFoldDB" id="A0A7W2L4Z8"/>
<gene>
    <name evidence="5" type="ORF">H4C47_22875</name>
</gene>
<accession>A0A7W2L4Z8</accession>
<dbReference type="PANTHER" id="PTHR34596:SF2">
    <property type="entry name" value="CHITOPORIN"/>
    <property type="match status" value="1"/>
</dbReference>
<evidence type="ECO:0000313" key="5">
    <source>
        <dbReference type="EMBL" id="MBA6118562.1"/>
    </source>
</evidence>
<evidence type="ECO:0000313" key="6">
    <source>
        <dbReference type="Proteomes" id="UP000553948"/>
    </source>
</evidence>
<feature type="chain" id="PRO_5031512501" evidence="4">
    <location>
        <begin position="24"/>
        <end position="415"/>
    </location>
</feature>
<feature type="signal peptide" evidence="4">
    <location>
        <begin position="1"/>
        <end position="23"/>
    </location>
</feature>
<comment type="similarity">
    <text evidence="1">Belongs to the outer membrane porin (Opr) (TC 1.B.25) family.</text>
</comment>
<keyword evidence="2" id="KW-0813">Transport</keyword>
<organism evidence="5 6">
    <name type="scientific">Pseudomonas putida</name>
    <name type="common">Arthrobacter siderocapsulatus</name>
    <dbReference type="NCBI Taxonomy" id="303"/>
    <lineage>
        <taxon>Bacteria</taxon>
        <taxon>Pseudomonadati</taxon>
        <taxon>Pseudomonadota</taxon>
        <taxon>Gammaproteobacteria</taxon>
        <taxon>Pseudomonadales</taxon>
        <taxon>Pseudomonadaceae</taxon>
        <taxon>Pseudomonas</taxon>
    </lineage>
</organism>
<dbReference type="Gene3D" id="2.40.160.10">
    <property type="entry name" value="Porin"/>
    <property type="match status" value="1"/>
</dbReference>
<dbReference type="GO" id="GO:0016020">
    <property type="term" value="C:membrane"/>
    <property type="evidence" value="ECO:0007669"/>
    <property type="project" value="InterPro"/>
</dbReference>
<dbReference type="Proteomes" id="UP000553948">
    <property type="component" value="Unassembled WGS sequence"/>
</dbReference>
<comment type="caution">
    <text evidence="5">The sequence shown here is derived from an EMBL/GenBank/DDBJ whole genome shotgun (WGS) entry which is preliminary data.</text>
</comment>
<dbReference type="PANTHER" id="PTHR34596">
    <property type="entry name" value="CHITOPORIN"/>
    <property type="match status" value="1"/>
</dbReference>
<dbReference type="RefSeq" id="WP_176515797.1">
    <property type="nucleotide sequence ID" value="NZ_CP060529.1"/>
</dbReference>
<dbReference type="EMBL" id="JACGDG010000023">
    <property type="protein sequence ID" value="MBA6118562.1"/>
    <property type="molecule type" value="Genomic_DNA"/>
</dbReference>
<dbReference type="InterPro" id="IPR005318">
    <property type="entry name" value="OM_porin_bac"/>
</dbReference>
<evidence type="ECO:0000256" key="3">
    <source>
        <dbReference type="ARBA" id="ARBA00022729"/>
    </source>
</evidence>
<evidence type="ECO:0000256" key="4">
    <source>
        <dbReference type="SAM" id="SignalP"/>
    </source>
</evidence>
<reference evidence="5 6" key="1">
    <citation type="submission" date="2020-07" db="EMBL/GenBank/DDBJ databases">
        <title>Diversity of carbapenemase encoding genes among Pseudomonas putida group clinical isolates in a tertiary Brazilian hospital.</title>
        <authorList>
            <person name="Alberto-Lei F."/>
            <person name="Nodari C.S."/>
            <person name="Streling A.P."/>
            <person name="Paulino J.T."/>
            <person name="Bessa-Neto F.O."/>
            <person name="Cayo R."/>
            <person name="Gales A.C."/>
        </authorList>
    </citation>
    <scope>NUCLEOTIDE SEQUENCE [LARGE SCALE GENOMIC DNA]</scope>
    <source>
        <strain evidence="5 6">12464</strain>
    </source>
</reference>
<dbReference type="GO" id="GO:0015288">
    <property type="term" value="F:porin activity"/>
    <property type="evidence" value="ECO:0007669"/>
    <property type="project" value="TreeGrafter"/>
</dbReference>